<dbReference type="GO" id="GO:0003677">
    <property type="term" value="F:DNA binding"/>
    <property type="evidence" value="ECO:0007669"/>
    <property type="project" value="InterPro"/>
</dbReference>
<dbReference type="Pfam" id="PF23639">
    <property type="entry name" value="DUF7146"/>
    <property type="match status" value="1"/>
</dbReference>
<accession>A0A0B8ZSY3</accession>
<gene>
    <name evidence="9" type="ORF">NJ75_00042</name>
    <name evidence="10" type="ORF">NJ75_00264</name>
</gene>
<dbReference type="GO" id="GO:0016779">
    <property type="term" value="F:nucleotidyltransferase activity"/>
    <property type="evidence" value="ECO:0007669"/>
    <property type="project" value="UniProtKB-KW"/>
</dbReference>
<dbReference type="GO" id="GO:0000428">
    <property type="term" value="C:DNA-directed RNA polymerase complex"/>
    <property type="evidence" value="ECO:0007669"/>
    <property type="project" value="UniProtKB-KW"/>
</dbReference>
<evidence type="ECO:0000256" key="2">
    <source>
        <dbReference type="ARBA" id="ARBA00022515"/>
    </source>
</evidence>
<keyword evidence="5" id="KW-0235">DNA replication</keyword>
<dbReference type="Pfam" id="PF13362">
    <property type="entry name" value="Toprim_3"/>
    <property type="match status" value="1"/>
</dbReference>
<evidence type="ECO:0000256" key="4">
    <source>
        <dbReference type="ARBA" id="ARBA00022695"/>
    </source>
</evidence>
<keyword evidence="2" id="KW-0639">Primosome</keyword>
<keyword evidence="3" id="KW-0808">Transferase</keyword>
<keyword evidence="1" id="KW-0240">DNA-directed RNA polymerase</keyword>
<evidence type="ECO:0000256" key="6">
    <source>
        <dbReference type="ARBA" id="ARBA00023163"/>
    </source>
</evidence>
<feature type="domain" description="Toprim" evidence="7">
    <location>
        <begin position="190"/>
        <end position="271"/>
    </location>
</feature>
<dbReference type="STRING" id="48936.NJ75_00042"/>
<dbReference type="CDD" id="cd01029">
    <property type="entry name" value="TOPRIM_primases"/>
    <property type="match status" value="1"/>
</dbReference>
<dbReference type="GO" id="GO:0006269">
    <property type="term" value="P:DNA replication, synthesis of primer"/>
    <property type="evidence" value="ECO:0007669"/>
    <property type="project" value="UniProtKB-KW"/>
</dbReference>
<evidence type="ECO:0000259" key="7">
    <source>
        <dbReference type="Pfam" id="PF13362"/>
    </source>
</evidence>
<dbReference type="SUPFAM" id="SSF57783">
    <property type="entry name" value="Zinc beta-ribbon"/>
    <property type="match status" value="1"/>
</dbReference>
<proteinExistence type="predicted"/>
<comment type="caution">
    <text evidence="10">The sequence shown here is derived from an EMBL/GenBank/DDBJ whole genome shotgun (WGS) entry which is preliminary data.</text>
</comment>
<protein>
    <submittedName>
        <fullName evidence="10">Virulence-associated protein E</fullName>
    </submittedName>
</protein>
<dbReference type="AlphaFoldDB" id="A0A0B8ZSY3"/>
<dbReference type="EMBL" id="JRVC01000001">
    <property type="protein sequence ID" value="KHS49561.1"/>
    <property type="molecule type" value="Genomic_DNA"/>
</dbReference>
<evidence type="ECO:0000256" key="5">
    <source>
        <dbReference type="ARBA" id="ARBA00022705"/>
    </source>
</evidence>
<dbReference type="InterPro" id="IPR034154">
    <property type="entry name" value="TOPRIM_DnaG/twinkle"/>
</dbReference>
<evidence type="ECO:0000313" key="9">
    <source>
        <dbReference type="EMBL" id="KHS49339.1"/>
    </source>
</evidence>
<dbReference type="GO" id="GO:1990077">
    <property type="term" value="C:primosome complex"/>
    <property type="evidence" value="ECO:0007669"/>
    <property type="project" value="UniProtKB-KW"/>
</dbReference>
<reference evidence="10 11" key="1">
    <citation type="submission" date="2014-10" db="EMBL/GenBank/DDBJ databases">
        <title>Draft genome sequence of Novosphingobium subterraneum DSM 12447.</title>
        <authorList>
            <person name="Gan H.M."/>
            <person name="Gan H.Y."/>
            <person name="Savka M.A."/>
        </authorList>
    </citation>
    <scope>NUCLEOTIDE SEQUENCE [LARGE SCALE GENOMIC DNA]</scope>
    <source>
        <strain evidence="10 11">DSM 12447</strain>
    </source>
</reference>
<evidence type="ECO:0000259" key="8">
    <source>
        <dbReference type="Pfam" id="PF23639"/>
    </source>
</evidence>
<feature type="domain" description="DUF7146" evidence="8">
    <location>
        <begin position="87"/>
        <end position="181"/>
    </location>
</feature>
<dbReference type="InterPro" id="IPR055570">
    <property type="entry name" value="DUF7146"/>
</dbReference>
<keyword evidence="6" id="KW-0804">Transcription</keyword>
<organism evidence="10 11">
    <name type="scientific">Novosphingobium subterraneum</name>
    <dbReference type="NCBI Taxonomy" id="48936"/>
    <lineage>
        <taxon>Bacteria</taxon>
        <taxon>Pseudomonadati</taxon>
        <taxon>Pseudomonadota</taxon>
        <taxon>Alphaproteobacteria</taxon>
        <taxon>Sphingomonadales</taxon>
        <taxon>Sphingomonadaceae</taxon>
        <taxon>Novosphingobium</taxon>
    </lineage>
</organism>
<evidence type="ECO:0000256" key="3">
    <source>
        <dbReference type="ARBA" id="ARBA00022679"/>
    </source>
</evidence>
<name>A0A0B8ZSY3_9SPHN</name>
<keyword evidence="11" id="KW-1185">Reference proteome</keyword>
<dbReference type="InterPro" id="IPR036977">
    <property type="entry name" value="DNA_primase_Znf_CHC2"/>
</dbReference>
<dbReference type="EMBL" id="JRVC01000001">
    <property type="protein sequence ID" value="KHS49339.1"/>
    <property type="molecule type" value="Genomic_DNA"/>
</dbReference>
<dbReference type="GO" id="GO:0008270">
    <property type="term" value="F:zinc ion binding"/>
    <property type="evidence" value="ECO:0007669"/>
    <property type="project" value="InterPro"/>
</dbReference>
<evidence type="ECO:0000313" key="10">
    <source>
        <dbReference type="EMBL" id="KHS49561.1"/>
    </source>
</evidence>
<sequence length="286" mass="31418">MTLSALRPTQDTINLVTALRGTWHGSYAMCRCPAHDDRTPSLSIRQGLSGVLVHCFAGCNPRDIIRALRNTDRVRGVEPRPTQSLHSSQLAQRLWSDAVGVYGTLGERYLIGRCLPLDLPDVRFHPKCPLGRKPNTAFHQALLVAVRDGGHLVAVQRIILDPRTNQHQGKFLLGRCGQGAWQPTPSGRVLAVAEGFEDAAAFTRLSGVTCWAAMGASRLPNLKLPLELDTLIIAEDNNSPGRRAAHRATMAYARPGLQIIRSAPGNGDDWAANNELFHRWDPYSED</sequence>
<dbReference type="Proteomes" id="UP000031338">
    <property type="component" value="Unassembled WGS sequence"/>
</dbReference>
<keyword evidence="4" id="KW-0548">Nucleotidyltransferase</keyword>
<dbReference type="Gene3D" id="3.90.580.10">
    <property type="entry name" value="Zinc finger, CHC2-type domain"/>
    <property type="match status" value="1"/>
</dbReference>
<evidence type="ECO:0000313" key="11">
    <source>
        <dbReference type="Proteomes" id="UP000031338"/>
    </source>
</evidence>
<evidence type="ECO:0000256" key="1">
    <source>
        <dbReference type="ARBA" id="ARBA00022478"/>
    </source>
</evidence>
<dbReference type="InterPro" id="IPR006171">
    <property type="entry name" value="TOPRIM_dom"/>
</dbReference>